<dbReference type="Pfam" id="PF13302">
    <property type="entry name" value="Acetyltransf_3"/>
    <property type="match status" value="1"/>
</dbReference>
<name>A0A1M4ZG30_9LACT</name>
<dbReference type="STRING" id="1121025.SAMN02745249_01954"/>
<dbReference type="InterPro" id="IPR016181">
    <property type="entry name" value="Acyl_CoA_acyltransferase"/>
</dbReference>
<dbReference type="PANTHER" id="PTHR43792:SF1">
    <property type="entry name" value="N-ACETYLTRANSFERASE DOMAIN-CONTAINING PROTEIN"/>
    <property type="match status" value="1"/>
</dbReference>
<dbReference type="PANTHER" id="PTHR43792">
    <property type="entry name" value="GNAT FAMILY, PUTATIVE (AFU_ORTHOLOGUE AFUA_3G00765)-RELATED-RELATED"/>
    <property type="match status" value="1"/>
</dbReference>
<dbReference type="Proteomes" id="UP000184128">
    <property type="component" value="Unassembled WGS sequence"/>
</dbReference>
<accession>A0A1M4ZG30</accession>
<evidence type="ECO:0000313" key="2">
    <source>
        <dbReference type="EMBL" id="SHF16999.1"/>
    </source>
</evidence>
<dbReference type="RefSeq" id="WP_073298628.1">
    <property type="nucleotide sequence ID" value="NZ_FQUF01000039.1"/>
</dbReference>
<sequence>MDNYKLFLAKNREIETERLLLRPVTLEDAEGMYEYSSNEETTYFVSYNQYQSIDDAYFSIANFFMDQPLGKFGIELKEEGKFIGTIDLFNISSEKMSAEMGYILNPKYHQKGYMTEAGQALLVLGFEKMELEKIYALCDSRNVASAGVMKKLGMKQEAHRRHHSLSKDGEWIDMLEYAILKDEYFEK</sequence>
<dbReference type="Gene3D" id="3.40.630.30">
    <property type="match status" value="1"/>
</dbReference>
<evidence type="ECO:0000259" key="1">
    <source>
        <dbReference type="PROSITE" id="PS51186"/>
    </source>
</evidence>
<dbReference type="InterPro" id="IPR051531">
    <property type="entry name" value="N-acetyltransferase"/>
</dbReference>
<organism evidence="2 3">
    <name type="scientific">Atopostipes suicloacalis DSM 15692</name>
    <dbReference type="NCBI Taxonomy" id="1121025"/>
    <lineage>
        <taxon>Bacteria</taxon>
        <taxon>Bacillati</taxon>
        <taxon>Bacillota</taxon>
        <taxon>Bacilli</taxon>
        <taxon>Lactobacillales</taxon>
        <taxon>Carnobacteriaceae</taxon>
        <taxon>Atopostipes</taxon>
    </lineage>
</organism>
<evidence type="ECO:0000313" key="3">
    <source>
        <dbReference type="Proteomes" id="UP000184128"/>
    </source>
</evidence>
<keyword evidence="2" id="KW-0808">Transferase</keyword>
<dbReference type="SUPFAM" id="SSF55729">
    <property type="entry name" value="Acyl-CoA N-acyltransferases (Nat)"/>
    <property type="match status" value="1"/>
</dbReference>
<gene>
    <name evidence="2" type="ORF">SAMN02745249_01954</name>
</gene>
<protein>
    <submittedName>
        <fullName evidence="2">Ribosomal-protein-alanine N-acetyltransferase</fullName>
    </submittedName>
</protein>
<reference evidence="2 3" key="1">
    <citation type="submission" date="2016-11" db="EMBL/GenBank/DDBJ databases">
        <authorList>
            <person name="Jaros S."/>
            <person name="Januszkiewicz K."/>
            <person name="Wedrychowicz H."/>
        </authorList>
    </citation>
    <scope>NUCLEOTIDE SEQUENCE [LARGE SCALE GENOMIC DNA]</scope>
    <source>
        <strain evidence="2 3">DSM 15692</strain>
    </source>
</reference>
<feature type="domain" description="N-acetyltransferase" evidence="1">
    <location>
        <begin position="19"/>
        <end position="176"/>
    </location>
</feature>
<dbReference type="EMBL" id="FQUF01000039">
    <property type="protein sequence ID" value="SHF16999.1"/>
    <property type="molecule type" value="Genomic_DNA"/>
</dbReference>
<dbReference type="GO" id="GO:0016747">
    <property type="term" value="F:acyltransferase activity, transferring groups other than amino-acyl groups"/>
    <property type="evidence" value="ECO:0007669"/>
    <property type="project" value="InterPro"/>
</dbReference>
<dbReference type="OrthoDB" id="9798081at2"/>
<proteinExistence type="predicted"/>
<dbReference type="InterPro" id="IPR000182">
    <property type="entry name" value="GNAT_dom"/>
</dbReference>
<keyword evidence="3" id="KW-1185">Reference proteome</keyword>
<dbReference type="PROSITE" id="PS51186">
    <property type="entry name" value="GNAT"/>
    <property type="match status" value="1"/>
</dbReference>
<dbReference type="AlphaFoldDB" id="A0A1M4ZG30"/>